<dbReference type="InterPro" id="IPR001683">
    <property type="entry name" value="PX_dom"/>
</dbReference>
<dbReference type="HOGENOM" id="CLU_059132_1_0_1"/>
<dbReference type="EMBL" id="KB309853">
    <property type="protein sequence ID" value="ELT93151.1"/>
    <property type="molecule type" value="Genomic_DNA"/>
</dbReference>
<protein>
    <recommendedName>
        <fullName evidence="7">PX domain-containing protein</fullName>
    </recommendedName>
</protein>
<proteinExistence type="predicted"/>
<dbReference type="PANTHER" id="PTHR20939:SF11">
    <property type="entry name" value="LD12265P"/>
    <property type="match status" value="1"/>
</dbReference>
<dbReference type="Pfam" id="PF13424">
    <property type="entry name" value="TPR_12"/>
    <property type="match status" value="1"/>
</dbReference>
<dbReference type="PANTHER" id="PTHR20939">
    <property type="entry name" value="SORTING NEXIN 20, 21"/>
    <property type="match status" value="1"/>
</dbReference>
<dbReference type="PROSITE" id="PS50195">
    <property type="entry name" value="PX"/>
    <property type="match status" value="1"/>
</dbReference>
<dbReference type="SUPFAM" id="SSF64268">
    <property type="entry name" value="PX domain"/>
    <property type="match status" value="1"/>
</dbReference>
<name>R7TNN3_CAPTE</name>
<dbReference type="STRING" id="283909.R7TNN3"/>
<evidence type="ECO:0000259" key="7">
    <source>
        <dbReference type="PROSITE" id="PS50195"/>
    </source>
</evidence>
<accession>R7TNN3</accession>
<dbReference type="AlphaFoldDB" id="R7TNN3"/>
<evidence type="ECO:0000256" key="2">
    <source>
        <dbReference type="ARBA" id="ARBA00022448"/>
    </source>
</evidence>
<dbReference type="EnsemblMetazoa" id="CapteT175372">
    <property type="protein sequence ID" value="CapteP175372"/>
    <property type="gene ID" value="CapteG175372"/>
</dbReference>
<comment type="subcellular location">
    <subcellularLocation>
        <location evidence="1">Early endosome membrane</location>
        <topology evidence="1">Peripheral membrane protein</topology>
        <orientation evidence="1">Cytoplasmic side</orientation>
    </subcellularLocation>
</comment>
<dbReference type="Pfam" id="PF00787">
    <property type="entry name" value="PX"/>
    <property type="match status" value="1"/>
</dbReference>
<dbReference type="Gene3D" id="1.25.40.10">
    <property type="entry name" value="Tetratricopeptide repeat domain"/>
    <property type="match status" value="1"/>
</dbReference>
<evidence type="ECO:0000313" key="8">
    <source>
        <dbReference type="EMBL" id="ELT93151.1"/>
    </source>
</evidence>
<dbReference type="GO" id="GO:0015031">
    <property type="term" value="P:protein transport"/>
    <property type="evidence" value="ECO:0007669"/>
    <property type="project" value="UniProtKB-KW"/>
</dbReference>
<dbReference type="OrthoDB" id="5975050at2759"/>
<dbReference type="InterPro" id="IPR011990">
    <property type="entry name" value="TPR-like_helical_dom_sf"/>
</dbReference>
<evidence type="ECO:0000256" key="4">
    <source>
        <dbReference type="ARBA" id="ARBA00022927"/>
    </source>
</evidence>
<keyword evidence="4" id="KW-0653">Protein transport</keyword>
<dbReference type="EMBL" id="AMQN01002656">
    <property type="status" value="NOT_ANNOTATED_CDS"/>
    <property type="molecule type" value="Genomic_DNA"/>
</dbReference>
<evidence type="ECO:0000256" key="6">
    <source>
        <dbReference type="ARBA" id="ARBA00023136"/>
    </source>
</evidence>
<sequence length="268" mass="29990">MSTGNLEAALGKPTEPSPGPSGVTFQVINVRIVREGHHKYVLYSIVILKANSGLDEDPIVIDRRYSDFERLNQALRKKSPLLMRGIAFPKKKITGNFKSETIAARSRAFEQFLTHIFSTDSLRVLTEFSDFFYGHTLREAYQKLVNGAYAEAIPLFKTSLGVQRKLQGDFHHHVLTTLCALTACAYSLERFENAHLFSESALECLGGCQGRKYTVPLIELSIRLCWQLGKEKVDLENRLKDLRAKGHVVDGAPSLLEVVVSDFMPSSS</sequence>
<dbReference type="GO" id="GO:1901981">
    <property type="term" value="F:phosphatidylinositol phosphate binding"/>
    <property type="evidence" value="ECO:0007669"/>
    <property type="project" value="TreeGrafter"/>
</dbReference>
<evidence type="ECO:0000256" key="1">
    <source>
        <dbReference type="ARBA" id="ARBA00004469"/>
    </source>
</evidence>
<keyword evidence="5" id="KW-0446">Lipid-binding</keyword>
<feature type="domain" description="PX" evidence="7">
    <location>
        <begin position="21"/>
        <end position="139"/>
    </location>
</feature>
<gene>
    <name evidence="8" type="ORF">CAPTEDRAFT_175372</name>
</gene>
<evidence type="ECO:0000313" key="10">
    <source>
        <dbReference type="Proteomes" id="UP000014760"/>
    </source>
</evidence>
<keyword evidence="2" id="KW-0813">Transport</keyword>
<evidence type="ECO:0000256" key="3">
    <source>
        <dbReference type="ARBA" id="ARBA00022753"/>
    </source>
</evidence>
<dbReference type="SMART" id="SM00312">
    <property type="entry name" value="PX"/>
    <property type="match status" value="1"/>
</dbReference>
<reference evidence="9" key="3">
    <citation type="submission" date="2015-06" db="UniProtKB">
        <authorList>
            <consortium name="EnsemblMetazoa"/>
        </authorList>
    </citation>
    <scope>IDENTIFICATION</scope>
</reference>
<dbReference type="FunCoup" id="R7TNN3">
    <property type="interactions" value="42"/>
</dbReference>
<keyword evidence="6" id="KW-0472">Membrane</keyword>
<dbReference type="Proteomes" id="UP000014760">
    <property type="component" value="Unassembled WGS sequence"/>
</dbReference>
<keyword evidence="10" id="KW-1185">Reference proteome</keyword>
<dbReference type="InterPro" id="IPR039937">
    <property type="entry name" value="SNX20/SNX21"/>
</dbReference>
<reference evidence="8 10" key="2">
    <citation type="journal article" date="2013" name="Nature">
        <title>Insights into bilaterian evolution from three spiralian genomes.</title>
        <authorList>
            <person name="Simakov O."/>
            <person name="Marletaz F."/>
            <person name="Cho S.J."/>
            <person name="Edsinger-Gonzales E."/>
            <person name="Havlak P."/>
            <person name="Hellsten U."/>
            <person name="Kuo D.H."/>
            <person name="Larsson T."/>
            <person name="Lv J."/>
            <person name="Arendt D."/>
            <person name="Savage R."/>
            <person name="Osoegawa K."/>
            <person name="de Jong P."/>
            <person name="Grimwood J."/>
            <person name="Chapman J.A."/>
            <person name="Shapiro H."/>
            <person name="Aerts A."/>
            <person name="Otillar R.P."/>
            <person name="Terry A.Y."/>
            <person name="Boore J.L."/>
            <person name="Grigoriev I.V."/>
            <person name="Lindberg D.R."/>
            <person name="Seaver E.C."/>
            <person name="Weisblat D.A."/>
            <person name="Putnam N.H."/>
            <person name="Rokhsar D.S."/>
        </authorList>
    </citation>
    <scope>NUCLEOTIDE SEQUENCE</scope>
    <source>
        <strain evidence="8 10">I ESC-2004</strain>
    </source>
</reference>
<dbReference type="GO" id="GO:0031901">
    <property type="term" value="C:early endosome membrane"/>
    <property type="evidence" value="ECO:0007669"/>
    <property type="project" value="UniProtKB-SubCell"/>
</dbReference>
<organism evidence="8">
    <name type="scientific">Capitella teleta</name>
    <name type="common">Polychaete worm</name>
    <dbReference type="NCBI Taxonomy" id="283909"/>
    <lineage>
        <taxon>Eukaryota</taxon>
        <taxon>Metazoa</taxon>
        <taxon>Spiralia</taxon>
        <taxon>Lophotrochozoa</taxon>
        <taxon>Annelida</taxon>
        <taxon>Polychaeta</taxon>
        <taxon>Sedentaria</taxon>
        <taxon>Scolecida</taxon>
        <taxon>Capitellidae</taxon>
        <taxon>Capitella</taxon>
    </lineage>
</organism>
<reference evidence="10" key="1">
    <citation type="submission" date="2012-12" db="EMBL/GenBank/DDBJ databases">
        <authorList>
            <person name="Hellsten U."/>
            <person name="Grimwood J."/>
            <person name="Chapman J.A."/>
            <person name="Shapiro H."/>
            <person name="Aerts A."/>
            <person name="Otillar R.P."/>
            <person name="Terry A.Y."/>
            <person name="Boore J.L."/>
            <person name="Simakov O."/>
            <person name="Marletaz F."/>
            <person name="Cho S.-J."/>
            <person name="Edsinger-Gonzales E."/>
            <person name="Havlak P."/>
            <person name="Kuo D.-H."/>
            <person name="Larsson T."/>
            <person name="Lv J."/>
            <person name="Arendt D."/>
            <person name="Savage R."/>
            <person name="Osoegawa K."/>
            <person name="de Jong P."/>
            <person name="Lindberg D.R."/>
            <person name="Seaver E.C."/>
            <person name="Weisblat D.A."/>
            <person name="Putnam N.H."/>
            <person name="Grigoriev I.V."/>
            <person name="Rokhsar D.S."/>
        </authorList>
    </citation>
    <scope>NUCLEOTIDE SEQUENCE</scope>
    <source>
        <strain evidence="10">I ESC-2004</strain>
    </source>
</reference>
<evidence type="ECO:0000256" key="5">
    <source>
        <dbReference type="ARBA" id="ARBA00023121"/>
    </source>
</evidence>
<dbReference type="InterPro" id="IPR036871">
    <property type="entry name" value="PX_dom_sf"/>
</dbReference>
<dbReference type="Gene3D" id="3.30.1520.10">
    <property type="entry name" value="Phox-like domain"/>
    <property type="match status" value="1"/>
</dbReference>
<evidence type="ECO:0000313" key="9">
    <source>
        <dbReference type="EnsemblMetazoa" id="CapteP175372"/>
    </source>
</evidence>
<keyword evidence="3" id="KW-0967">Endosome</keyword>
<dbReference type="OMA" id="RTIRSWS"/>